<dbReference type="PANTHER" id="PTHR39452:SF1">
    <property type="entry name" value="CHEY-P PHOSPHATASE CHEX"/>
    <property type="match status" value="1"/>
</dbReference>
<keyword evidence="1" id="KW-0145">Chemotaxis</keyword>
<gene>
    <name evidence="3" type="ORF">SAMN04487931_101298</name>
</gene>
<dbReference type="SUPFAM" id="SSF103039">
    <property type="entry name" value="CheC-like"/>
    <property type="match status" value="1"/>
</dbReference>
<name>A0A1H2DNR9_9BACT</name>
<protein>
    <submittedName>
        <fullName evidence="3">Chemotaxis protein CheX</fullName>
    </submittedName>
</protein>
<feature type="domain" description="Chemotaxis phosphatase CheX-like" evidence="2">
    <location>
        <begin position="42"/>
        <end position="135"/>
    </location>
</feature>
<proteinExistence type="predicted"/>
<dbReference type="EMBL" id="FNLL01000001">
    <property type="protein sequence ID" value="SDT84540.1"/>
    <property type="molecule type" value="Genomic_DNA"/>
</dbReference>
<dbReference type="InterPro" id="IPR028051">
    <property type="entry name" value="CheX-like_dom"/>
</dbReference>
<sequence>MDAALVNPFIEGTLHILDTTAFVKVKPEIPFLKKDRKALGDISGLLEISGDLSGSAAISFSEKSILGIVSAMFGEDMTQLNEEINDAVGEICNMVAGHVATKIAEMDKKVRVKFTEIKIGKDAFIEHVKGVKHVLVLPFNTTKGKMVIEICYEGVNDG</sequence>
<dbReference type="InterPro" id="IPR038756">
    <property type="entry name" value="CheX-like"/>
</dbReference>
<dbReference type="CDD" id="cd17906">
    <property type="entry name" value="CheX"/>
    <property type="match status" value="1"/>
</dbReference>
<reference evidence="4" key="1">
    <citation type="submission" date="2016-10" db="EMBL/GenBank/DDBJ databases">
        <authorList>
            <person name="Varghese N."/>
            <person name="Submissions S."/>
        </authorList>
    </citation>
    <scope>NUCLEOTIDE SEQUENCE [LARGE SCALE GENOMIC DNA]</scope>
    <source>
        <strain evidence="4">DSM 3384</strain>
    </source>
</reference>
<dbReference type="AlphaFoldDB" id="A0A1H2DNR9"/>
<evidence type="ECO:0000313" key="4">
    <source>
        <dbReference type="Proteomes" id="UP000199608"/>
    </source>
</evidence>
<evidence type="ECO:0000259" key="2">
    <source>
        <dbReference type="Pfam" id="PF13690"/>
    </source>
</evidence>
<keyword evidence="4" id="KW-1185">Reference proteome</keyword>
<dbReference type="Gene3D" id="3.40.1550.10">
    <property type="entry name" value="CheC-like"/>
    <property type="match status" value="1"/>
</dbReference>
<accession>A0A1H2DNR9</accession>
<evidence type="ECO:0000313" key="3">
    <source>
        <dbReference type="EMBL" id="SDT84540.1"/>
    </source>
</evidence>
<dbReference type="Proteomes" id="UP000199608">
    <property type="component" value="Unassembled WGS sequence"/>
</dbReference>
<evidence type="ECO:0000256" key="1">
    <source>
        <dbReference type="ARBA" id="ARBA00022500"/>
    </source>
</evidence>
<dbReference type="RefSeq" id="WP_092229730.1">
    <property type="nucleotide sequence ID" value="NZ_FNLL01000001.1"/>
</dbReference>
<dbReference type="InterPro" id="IPR028976">
    <property type="entry name" value="CheC-like_sf"/>
</dbReference>
<dbReference type="PANTHER" id="PTHR39452">
    <property type="entry name" value="CHEY-P PHOSPHATASE CHEX"/>
    <property type="match status" value="1"/>
</dbReference>
<organism evidence="3 4">
    <name type="scientific">Desulfobacula phenolica</name>
    <dbReference type="NCBI Taxonomy" id="90732"/>
    <lineage>
        <taxon>Bacteria</taxon>
        <taxon>Pseudomonadati</taxon>
        <taxon>Thermodesulfobacteriota</taxon>
        <taxon>Desulfobacteria</taxon>
        <taxon>Desulfobacterales</taxon>
        <taxon>Desulfobacteraceae</taxon>
        <taxon>Desulfobacula</taxon>
    </lineage>
</organism>
<dbReference type="Pfam" id="PF13690">
    <property type="entry name" value="CheX"/>
    <property type="match status" value="1"/>
</dbReference>
<dbReference type="GO" id="GO:0006935">
    <property type="term" value="P:chemotaxis"/>
    <property type="evidence" value="ECO:0007669"/>
    <property type="project" value="UniProtKB-KW"/>
</dbReference>